<dbReference type="Proteomes" id="UP000789920">
    <property type="component" value="Unassembled WGS sequence"/>
</dbReference>
<gene>
    <name evidence="1" type="ORF">RPERSI_LOCUS17554</name>
</gene>
<proteinExistence type="predicted"/>
<accession>A0ACA9R7K0</accession>
<name>A0ACA9R7K0_9GLOM</name>
<comment type="caution">
    <text evidence="1">The sequence shown here is derived from an EMBL/GenBank/DDBJ whole genome shotgun (WGS) entry which is preliminary data.</text>
</comment>
<evidence type="ECO:0000313" key="2">
    <source>
        <dbReference type="Proteomes" id="UP000789920"/>
    </source>
</evidence>
<feature type="non-terminal residue" evidence="1">
    <location>
        <position position="1"/>
    </location>
</feature>
<sequence>ETKKDIILNLAQIQPYIDLLSFKRARSSLTHLKNLVTEIIEKARTHEPLGVFMYIERDVNNIVIFLSHDYDETNQAFKDAIEPYNVTIRYFEDPKRKRPPHGKRPPHRKRRDQKRS</sequence>
<protein>
    <submittedName>
        <fullName evidence="1">23796_t:CDS:1</fullName>
    </submittedName>
</protein>
<reference evidence="1" key="1">
    <citation type="submission" date="2021-06" db="EMBL/GenBank/DDBJ databases">
        <authorList>
            <person name="Kallberg Y."/>
            <person name="Tangrot J."/>
            <person name="Rosling A."/>
        </authorList>
    </citation>
    <scope>NUCLEOTIDE SEQUENCE</scope>
    <source>
        <strain evidence="1">MA461A</strain>
    </source>
</reference>
<feature type="non-terminal residue" evidence="1">
    <location>
        <position position="116"/>
    </location>
</feature>
<evidence type="ECO:0000313" key="1">
    <source>
        <dbReference type="EMBL" id="CAG8780831.1"/>
    </source>
</evidence>
<dbReference type="EMBL" id="CAJVQC010045153">
    <property type="protein sequence ID" value="CAG8780831.1"/>
    <property type="molecule type" value="Genomic_DNA"/>
</dbReference>
<organism evidence="1 2">
    <name type="scientific">Racocetra persica</name>
    <dbReference type="NCBI Taxonomy" id="160502"/>
    <lineage>
        <taxon>Eukaryota</taxon>
        <taxon>Fungi</taxon>
        <taxon>Fungi incertae sedis</taxon>
        <taxon>Mucoromycota</taxon>
        <taxon>Glomeromycotina</taxon>
        <taxon>Glomeromycetes</taxon>
        <taxon>Diversisporales</taxon>
        <taxon>Gigasporaceae</taxon>
        <taxon>Racocetra</taxon>
    </lineage>
</organism>
<keyword evidence="2" id="KW-1185">Reference proteome</keyword>